<evidence type="ECO:0000256" key="1">
    <source>
        <dbReference type="SAM" id="MobiDB-lite"/>
    </source>
</evidence>
<evidence type="ECO:0000313" key="2">
    <source>
        <dbReference type="EMBL" id="WIA10803.1"/>
    </source>
</evidence>
<evidence type="ECO:0000313" key="4">
    <source>
        <dbReference type="Proteomes" id="UP001244341"/>
    </source>
</evidence>
<dbReference type="Proteomes" id="UP001244341">
    <property type="component" value="Chromosome 2b"/>
</dbReference>
<protein>
    <submittedName>
        <fullName evidence="2">Uncharacterized protein</fullName>
    </submittedName>
</protein>
<name>A0ABY8TTK0_TETOB</name>
<feature type="compositionally biased region" description="Acidic residues" evidence="1">
    <location>
        <begin position="194"/>
        <end position="218"/>
    </location>
</feature>
<dbReference type="EMBL" id="CP126209">
    <property type="protein sequence ID" value="WIA10922.1"/>
    <property type="molecule type" value="Genomic_DNA"/>
</dbReference>
<dbReference type="EMBL" id="CP126209">
    <property type="protein sequence ID" value="WIA10803.1"/>
    <property type="molecule type" value="Genomic_DNA"/>
</dbReference>
<evidence type="ECO:0000313" key="3">
    <source>
        <dbReference type="EMBL" id="WIA10922.1"/>
    </source>
</evidence>
<organism evidence="2 4">
    <name type="scientific">Tetradesmus obliquus</name>
    <name type="common">Green alga</name>
    <name type="synonym">Acutodesmus obliquus</name>
    <dbReference type="NCBI Taxonomy" id="3088"/>
    <lineage>
        <taxon>Eukaryota</taxon>
        <taxon>Viridiplantae</taxon>
        <taxon>Chlorophyta</taxon>
        <taxon>core chlorophytes</taxon>
        <taxon>Chlorophyceae</taxon>
        <taxon>CS clade</taxon>
        <taxon>Sphaeropleales</taxon>
        <taxon>Scenedesmaceae</taxon>
        <taxon>Tetradesmus</taxon>
    </lineage>
</organism>
<reference evidence="2 4" key="1">
    <citation type="submission" date="2023-05" db="EMBL/GenBank/DDBJ databases">
        <title>A 100% complete, gapless, phased diploid assembly of the Scenedesmus obliquus UTEX 3031 genome.</title>
        <authorList>
            <person name="Biondi T.C."/>
            <person name="Hanschen E.R."/>
            <person name="Kwon T."/>
            <person name="Eng W."/>
            <person name="Kruse C.P.S."/>
            <person name="Koehler S.I."/>
            <person name="Kunde Y."/>
            <person name="Gleasner C.D."/>
            <person name="You Mak K.T."/>
            <person name="Polle J."/>
            <person name="Hovde B.T."/>
            <person name="Starkenburg S.R."/>
        </authorList>
    </citation>
    <scope>NUCLEOTIDE SEQUENCE [LARGE SCALE GENOMIC DNA]</scope>
    <source>
        <strain evidence="2 4">DOE0152z</strain>
    </source>
</reference>
<accession>A0ABY8TTK0</accession>
<sequence>MLAQQQQQQLASIGGGHNAWGRVNSLLNTKEAVADALLQHLQHVHATLPKGSSVHFRLLPGRLNILLRAGSGRVAITQGGGKQFEARLSSDAGKLRQLLCEYAWSARTYTLEAIVKGRGVVVPASWVPNIKCKVAQALCPAALGPPPPDESDMIESGSNEVFLYTLTAAADEADDDAVLGCFCIGHEQVRAPEECDADSDEDDDDDDDDDGSCNEEEQGLQLQDFDELACMLELTPLLPQRQQTDSYHRYDALLSALSARHLQGCPVVCRVLDGHMLAALERSGSRVVSVLSPSWVTAHSSIVASIRPLPAADDVVVITSADEWFPGAHHVDPESDDVLATAASLSRRSKHVIITAALAARIQLGMLAHMFESVRIFEGLSFSDGYEAIVRASQA</sequence>
<keyword evidence="4" id="KW-1185">Reference proteome</keyword>
<feature type="region of interest" description="Disordered" evidence="1">
    <location>
        <begin position="193"/>
        <end position="218"/>
    </location>
</feature>
<gene>
    <name evidence="2" type="ORF">OEZ85_010971</name>
    <name evidence="3" type="ORF">OEZ85_011087</name>
</gene>
<proteinExistence type="predicted"/>